<evidence type="ECO:0000256" key="1">
    <source>
        <dbReference type="SAM" id="MobiDB-lite"/>
    </source>
</evidence>
<organism evidence="2">
    <name type="scientific">viral metagenome</name>
    <dbReference type="NCBI Taxonomy" id="1070528"/>
    <lineage>
        <taxon>unclassified sequences</taxon>
        <taxon>metagenomes</taxon>
        <taxon>organismal metagenomes</taxon>
    </lineage>
</organism>
<sequence>MSWTAPRTWTAGEIVTAAIMNSAVRDDLRFIKGLDGTVVLEDGLNLGANELTINSLETVGVDGIVNKEQMEDHTHADADNCGTVAHSALTGLTTGDDHTQYQKESLLTTQGDMPYATGASAWARLAKGGALQYLRMNAGDTAPEWATAPSDSIAMYGDGNDGNVTISVNTNLSRDMYYNNLTIDSTKILSTKGYRIFVAGALDNNGTIEHNGASTANGTGGAGAVTGTMSGGGDGGNSNGGGGGGGGGGGLIFIASRTIDNTGGVIQANGGNGSDGISIAEGQSGTGSAGGSVSPSAEGGAGGAGGQGNGTAGGAGGTTTTTYGVRSALQELVSKTIGGGAGGGGGSCNQTIGAGGGGGGGGGAIIIIYDTVTAWATEECAGGSGGAFLTDGTNGTAGTAGTVIKIANI</sequence>
<proteinExistence type="predicted"/>
<accession>A0A6M3JR13</accession>
<name>A0A6M3JR13_9ZZZZ</name>
<reference evidence="2" key="1">
    <citation type="submission" date="2020-03" db="EMBL/GenBank/DDBJ databases">
        <title>The deep terrestrial virosphere.</title>
        <authorList>
            <person name="Holmfeldt K."/>
            <person name="Nilsson E."/>
            <person name="Simone D."/>
            <person name="Lopez-Fernandez M."/>
            <person name="Wu X."/>
            <person name="de Brujin I."/>
            <person name="Lundin D."/>
            <person name="Andersson A."/>
            <person name="Bertilsson S."/>
            <person name="Dopson M."/>
        </authorList>
    </citation>
    <scope>NUCLEOTIDE SEQUENCE</scope>
    <source>
        <strain evidence="2">MM415A02805</strain>
    </source>
</reference>
<dbReference type="EMBL" id="MT141942">
    <property type="protein sequence ID" value="QJA72320.1"/>
    <property type="molecule type" value="Genomic_DNA"/>
</dbReference>
<evidence type="ECO:0000313" key="2">
    <source>
        <dbReference type="EMBL" id="QJA72320.1"/>
    </source>
</evidence>
<gene>
    <name evidence="2" type="ORF">MM415A02805_0003</name>
</gene>
<dbReference type="AlphaFoldDB" id="A0A6M3JR13"/>
<protein>
    <recommendedName>
        <fullName evidence="3">Tail protein</fullName>
    </recommendedName>
</protein>
<feature type="compositionally biased region" description="Gly residues" evidence="1">
    <location>
        <begin position="299"/>
        <end position="317"/>
    </location>
</feature>
<evidence type="ECO:0008006" key="3">
    <source>
        <dbReference type="Google" id="ProtNLM"/>
    </source>
</evidence>
<feature type="region of interest" description="Disordered" evidence="1">
    <location>
        <begin position="276"/>
        <end position="318"/>
    </location>
</feature>